<feature type="domain" description="Reverse transcriptase" evidence="1">
    <location>
        <begin position="1"/>
        <end position="133"/>
    </location>
</feature>
<comment type="caution">
    <text evidence="2">The sequence shown here is derived from an EMBL/GenBank/DDBJ whole genome shotgun (WGS) entry which is preliminary data.</text>
</comment>
<dbReference type="PROSITE" id="PS50878">
    <property type="entry name" value="RT_POL"/>
    <property type="match status" value="1"/>
</dbReference>
<keyword evidence="3" id="KW-1185">Reference proteome</keyword>
<organism evidence="2 3">
    <name type="scientific">Elysia marginata</name>
    <dbReference type="NCBI Taxonomy" id="1093978"/>
    <lineage>
        <taxon>Eukaryota</taxon>
        <taxon>Metazoa</taxon>
        <taxon>Spiralia</taxon>
        <taxon>Lophotrochozoa</taxon>
        <taxon>Mollusca</taxon>
        <taxon>Gastropoda</taxon>
        <taxon>Heterobranchia</taxon>
        <taxon>Euthyneura</taxon>
        <taxon>Panpulmonata</taxon>
        <taxon>Sacoglossa</taxon>
        <taxon>Placobranchoidea</taxon>
        <taxon>Plakobranchidae</taxon>
        <taxon>Elysia</taxon>
    </lineage>
</organism>
<dbReference type="EMBL" id="BMAT01001256">
    <property type="protein sequence ID" value="GFR82281.1"/>
    <property type="molecule type" value="Genomic_DNA"/>
</dbReference>
<evidence type="ECO:0000313" key="2">
    <source>
        <dbReference type="EMBL" id="GFR82281.1"/>
    </source>
</evidence>
<dbReference type="AlphaFoldDB" id="A0AAV4GC53"/>
<reference evidence="2 3" key="1">
    <citation type="journal article" date="2021" name="Elife">
        <title>Chloroplast acquisition without the gene transfer in kleptoplastic sea slugs, Plakobranchus ocellatus.</title>
        <authorList>
            <person name="Maeda T."/>
            <person name="Takahashi S."/>
            <person name="Yoshida T."/>
            <person name="Shimamura S."/>
            <person name="Takaki Y."/>
            <person name="Nagai Y."/>
            <person name="Toyoda A."/>
            <person name="Suzuki Y."/>
            <person name="Arimoto A."/>
            <person name="Ishii H."/>
            <person name="Satoh N."/>
            <person name="Nishiyama T."/>
            <person name="Hasebe M."/>
            <person name="Maruyama T."/>
            <person name="Minagawa J."/>
            <person name="Obokata J."/>
            <person name="Shigenobu S."/>
        </authorList>
    </citation>
    <scope>NUCLEOTIDE SEQUENCE [LARGE SCALE GENOMIC DNA]</scope>
</reference>
<evidence type="ECO:0000313" key="3">
    <source>
        <dbReference type="Proteomes" id="UP000762676"/>
    </source>
</evidence>
<sequence>MEDITTKITGIDIYTINREDLLKILEEIFQEDELRLIQLLHSNTQINTRINKADIEVPFTSNVGTPQGDGLSPVLFSIYLKHTLKSARKIIGEPKTPIDSIVREIAYADDVDFIGSEHISIDQIKKELENFQP</sequence>
<proteinExistence type="predicted"/>
<protein>
    <submittedName>
        <fullName evidence="2">Very-long-chain enoyl-CoA reductase</fullName>
    </submittedName>
</protein>
<dbReference type="InterPro" id="IPR000477">
    <property type="entry name" value="RT_dom"/>
</dbReference>
<dbReference type="Proteomes" id="UP000762676">
    <property type="component" value="Unassembled WGS sequence"/>
</dbReference>
<gene>
    <name evidence="2" type="ORF">ElyMa_000623200</name>
</gene>
<dbReference type="InterPro" id="IPR043502">
    <property type="entry name" value="DNA/RNA_pol_sf"/>
</dbReference>
<accession>A0AAV4GC53</accession>
<dbReference type="SUPFAM" id="SSF56672">
    <property type="entry name" value="DNA/RNA polymerases"/>
    <property type="match status" value="1"/>
</dbReference>
<evidence type="ECO:0000259" key="1">
    <source>
        <dbReference type="PROSITE" id="PS50878"/>
    </source>
</evidence>
<name>A0AAV4GC53_9GAST</name>